<name>A0A2H1V804_SPOFR</name>
<dbReference type="AlphaFoldDB" id="A0A2H1V804"/>
<sequence>MPSMDTRNTRGVTEIRGTKRVLKQNMKKGRFIFKGENHPMTSPTLGEAREIVKFLLTKNHLVPTPAFRAGAPVNPLAKIGGRKETIRVYSLSQAVSSSQDPLVVDESAATGADGSDGAHHAQTALVGDLALLGRPALHDP</sequence>
<protein>
    <submittedName>
        <fullName evidence="1">SFRICE_029312</fullName>
    </submittedName>
</protein>
<proteinExistence type="predicted"/>
<accession>A0A2H1V804</accession>
<organism evidence="1">
    <name type="scientific">Spodoptera frugiperda</name>
    <name type="common">Fall armyworm</name>
    <dbReference type="NCBI Taxonomy" id="7108"/>
    <lineage>
        <taxon>Eukaryota</taxon>
        <taxon>Metazoa</taxon>
        <taxon>Ecdysozoa</taxon>
        <taxon>Arthropoda</taxon>
        <taxon>Hexapoda</taxon>
        <taxon>Insecta</taxon>
        <taxon>Pterygota</taxon>
        <taxon>Neoptera</taxon>
        <taxon>Endopterygota</taxon>
        <taxon>Lepidoptera</taxon>
        <taxon>Glossata</taxon>
        <taxon>Ditrysia</taxon>
        <taxon>Noctuoidea</taxon>
        <taxon>Noctuidae</taxon>
        <taxon>Amphipyrinae</taxon>
        <taxon>Spodoptera</taxon>
    </lineage>
</organism>
<gene>
    <name evidence="1" type="ORF">SFRICE_029312</name>
</gene>
<dbReference type="EMBL" id="ODYU01001144">
    <property type="protein sequence ID" value="SOQ36939.1"/>
    <property type="molecule type" value="Genomic_DNA"/>
</dbReference>
<reference evidence="1" key="1">
    <citation type="submission" date="2016-07" db="EMBL/GenBank/DDBJ databases">
        <authorList>
            <person name="Bretaudeau A."/>
        </authorList>
    </citation>
    <scope>NUCLEOTIDE SEQUENCE</scope>
    <source>
        <strain evidence="1">Rice</strain>
        <tissue evidence="1">Whole body</tissue>
    </source>
</reference>
<evidence type="ECO:0000313" key="1">
    <source>
        <dbReference type="EMBL" id="SOQ36939.1"/>
    </source>
</evidence>